<accession>G0NHK4</accession>
<feature type="chain" id="PRO_5003405776" evidence="1">
    <location>
        <begin position="18"/>
        <end position="124"/>
    </location>
</feature>
<keyword evidence="1" id="KW-0732">Signal</keyword>
<protein>
    <submittedName>
        <fullName evidence="2">Uncharacterized protein</fullName>
    </submittedName>
</protein>
<dbReference type="eggNOG" id="ENOG502TISS">
    <property type="taxonomic scope" value="Eukaryota"/>
</dbReference>
<dbReference type="InParanoid" id="G0NHK4"/>
<name>G0NHK4_CAEBE</name>
<evidence type="ECO:0000313" key="2">
    <source>
        <dbReference type="EMBL" id="EGT60491.1"/>
    </source>
</evidence>
<dbReference type="FunCoup" id="G0NHK4">
    <property type="interactions" value="370"/>
</dbReference>
<gene>
    <name evidence="2" type="ORF">CAEBREN_18761</name>
</gene>
<dbReference type="AlphaFoldDB" id="G0NHK4"/>
<dbReference type="PROSITE" id="PS51257">
    <property type="entry name" value="PROKAR_LIPOPROTEIN"/>
    <property type="match status" value="1"/>
</dbReference>
<reference evidence="3" key="1">
    <citation type="submission" date="2011-07" db="EMBL/GenBank/DDBJ databases">
        <authorList>
            <consortium name="Caenorhabditis brenneri Sequencing and Analysis Consortium"/>
            <person name="Wilson R.K."/>
        </authorList>
    </citation>
    <scope>NUCLEOTIDE SEQUENCE [LARGE SCALE GENOMIC DNA]</scope>
    <source>
        <strain evidence="3">PB2801</strain>
    </source>
</reference>
<evidence type="ECO:0000256" key="1">
    <source>
        <dbReference type="SAM" id="SignalP"/>
    </source>
</evidence>
<proteinExistence type="predicted"/>
<organism evidence="3">
    <name type="scientific">Caenorhabditis brenneri</name>
    <name type="common">Nematode worm</name>
    <dbReference type="NCBI Taxonomy" id="135651"/>
    <lineage>
        <taxon>Eukaryota</taxon>
        <taxon>Metazoa</taxon>
        <taxon>Ecdysozoa</taxon>
        <taxon>Nematoda</taxon>
        <taxon>Chromadorea</taxon>
        <taxon>Rhabditida</taxon>
        <taxon>Rhabditina</taxon>
        <taxon>Rhabditomorpha</taxon>
        <taxon>Rhabditoidea</taxon>
        <taxon>Rhabditidae</taxon>
        <taxon>Peloderinae</taxon>
        <taxon>Caenorhabditis</taxon>
    </lineage>
</organism>
<dbReference type="Proteomes" id="UP000008068">
    <property type="component" value="Unassembled WGS sequence"/>
</dbReference>
<feature type="signal peptide" evidence="1">
    <location>
        <begin position="1"/>
        <end position="17"/>
    </location>
</feature>
<evidence type="ECO:0000313" key="3">
    <source>
        <dbReference type="Proteomes" id="UP000008068"/>
    </source>
</evidence>
<dbReference type="EMBL" id="GL379885">
    <property type="protein sequence ID" value="EGT60491.1"/>
    <property type="molecule type" value="Genomic_DNA"/>
</dbReference>
<keyword evidence="3" id="KW-1185">Reference proteome</keyword>
<dbReference type="HOGENOM" id="CLU_1950698_0_0_1"/>
<sequence>MFLRFLIFSVLIAVAIGAACKCKAPAKYNMAYFNKKIKNEYEQTETRKFVPVKTIITDNCDLVLVCDFPEIDEYQTNVQAAVGTLGSSTGTNLQGTNCVNGSKWHSEYEGDIQYVGCYVSISKF</sequence>